<keyword evidence="6 7" id="KW-0472">Membrane</keyword>
<organism evidence="10 11">
    <name type="scientific">Crossiella cryophila</name>
    <dbReference type="NCBI Taxonomy" id="43355"/>
    <lineage>
        <taxon>Bacteria</taxon>
        <taxon>Bacillati</taxon>
        <taxon>Actinomycetota</taxon>
        <taxon>Actinomycetes</taxon>
        <taxon>Pseudonocardiales</taxon>
        <taxon>Pseudonocardiaceae</taxon>
        <taxon>Crossiella</taxon>
    </lineage>
</organism>
<protein>
    <submittedName>
        <fullName evidence="10">ATP-binding cassette subfamily B protein</fullName>
    </submittedName>
</protein>
<dbReference type="RefSeq" id="WP_185003097.1">
    <property type="nucleotide sequence ID" value="NZ_BAAAUI010000055.1"/>
</dbReference>
<keyword evidence="4 10" id="KW-0067">ATP-binding</keyword>
<gene>
    <name evidence="10" type="ORF">HNR67_003290</name>
</gene>
<keyword evidence="3" id="KW-0547">Nucleotide-binding</keyword>
<dbReference type="PROSITE" id="PS50893">
    <property type="entry name" value="ABC_TRANSPORTER_2"/>
    <property type="match status" value="1"/>
</dbReference>
<dbReference type="GO" id="GO:0016887">
    <property type="term" value="F:ATP hydrolysis activity"/>
    <property type="evidence" value="ECO:0007669"/>
    <property type="project" value="InterPro"/>
</dbReference>
<dbReference type="GO" id="GO:0005886">
    <property type="term" value="C:plasma membrane"/>
    <property type="evidence" value="ECO:0007669"/>
    <property type="project" value="UniProtKB-SubCell"/>
</dbReference>
<evidence type="ECO:0000313" key="10">
    <source>
        <dbReference type="EMBL" id="MBB4677172.1"/>
    </source>
</evidence>
<evidence type="ECO:0000256" key="2">
    <source>
        <dbReference type="ARBA" id="ARBA00022692"/>
    </source>
</evidence>
<dbReference type="Proteomes" id="UP000533598">
    <property type="component" value="Unassembled WGS sequence"/>
</dbReference>
<dbReference type="AlphaFoldDB" id="A0A7W7C9S3"/>
<comment type="caution">
    <text evidence="10">The sequence shown here is derived from an EMBL/GenBank/DDBJ whole genome shotgun (WGS) entry which is preliminary data.</text>
</comment>
<dbReference type="GO" id="GO:0140359">
    <property type="term" value="F:ABC-type transporter activity"/>
    <property type="evidence" value="ECO:0007669"/>
    <property type="project" value="InterPro"/>
</dbReference>
<feature type="domain" description="ABC transmembrane type-1" evidence="9">
    <location>
        <begin position="148"/>
        <end position="302"/>
    </location>
</feature>
<proteinExistence type="predicted"/>
<keyword evidence="11" id="KW-1185">Reference proteome</keyword>
<feature type="domain" description="ABC transporter" evidence="8">
    <location>
        <begin position="338"/>
        <end position="581"/>
    </location>
</feature>
<dbReference type="PANTHER" id="PTHR24221">
    <property type="entry name" value="ATP-BINDING CASSETTE SUB-FAMILY B"/>
    <property type="match status" value="1"/>
</dbReference>
<feature type="transmembrane region" description="Helical" evidence="7">
    <location>
        <begin position="148"/>
        <end position="173"/>
    </location>
</feature>
<dbReference type="GO" id="GO:0034040">
    <property type="term" value="F:ATPase-coupled lipid transmembrane transporter activity"/>
    <property type="evidence" value="ECO:0007669"/>
    <property type="project" value="TreeGrafter"/>
</dbReference>
<sequence>MRSSFAAIRLLVGTALRVDRPRALLVLILSPLLNMVAAAQAIGLQWLIDGAAGRSWGLAVWGGVLLAGVTVAVHQWAAISTDLRQTLQQRIGLELDRRLMTVCAGPGRIGHFQDPDFLDTAELLRQRRGEFSIAFAALVENANLLARFLAAAVVLTFAHPLLALLPLFVLPLAQANRWQAKLVNEAEQAGAAADRRRLSLFALATDAAAARELRLYRLGGEFAARHAAAFAEASGPRETARLKGALAVAGGWLIFAGALLTGLYLLARSVFEGTASAGAAVLVVLLATRLVGATTGLSWLLGWLRRSLHTIGLFVKLADHPKDTSTGGAAAVPERGDLVLSGVGFQYPGQSSPALTSVDLRLPAGSTVAVVGDNGAGKSTLVALLAGLHAPSHGVISFAGQDLAEVDPAVWQGRVTACFQDFCRFELFVRQSVGVGELTSLDDETAVRAALVAGGADGVVATLPAGLDTQLGKTHPEGTELSGGQWQKLALARARMRTAPALVLLDEPAAGLDPDSEAELLRRYLADRGPDSPITVVVSHRFSTVRQADLIVVLRDGRVTETGTHAGLLAEGGHYADMYALHAAAYVDGPPSAAERQVTA</sequence>
<dbReference type="Pfam" id="PF00005">
    <property type="entry name" value="ABC_tran"/>
    <property type="match status" value="1"/>
</dbReference>
<dbReference type="SUPFAM" id="SSF90123">
    <property type="entry name" value="ABC transporter transmembrane region"/>
    <property type="match status" value="1"/>
</dbReference>
<name>A0A7W7C9S3_9PSEU</name>
<dbReference type="SUPFAM" id="SSF52540">
    <property type="entry name" value="P-loop containing nucleoside triphosphate hydrolases"/>
    <property type="match status" value="1"/>
</dbReference>
<evidence type="ECO:0000256" key="1">
    <source>
        <dbReference type="ARBA" id="ARBA00004651"/>
    </source>
</evidence>
<evidence type="ECO:0000313" key="11">
    <source>
        <dbReference type="Proteomes" id="UP000533598"/>
    </source>
</evidence>
<dbReference type="InterPro" id="IPR003439">
    <property type="entry name" value="ABC_transporter-like_ATP-bd"/>
</dbReference>
<dbReference type="InterPro" id="IPR036640">
    <property type="entry name" value="ABC1_TM_sf"/>
</dbReference>
<dbReference type="InterPro" id="IPR039421">
    <property type="entry name" value="Type_1_exporter"/>
</dbReference>
<dbReference type="Gene3D" id="3.40.50.300">
    <property type="entry name" value="P-loop containing nucleotide triphosphate hydrolases"/>
    <property type="match status" value="1"/>
</dbReference>
<evidence type="ECO:0000259" key="8">
    <source>
        <dbReference type="PROSITE" id="PS50893"/>
    </source>
</evidence>
<evidence type="ECO:0000256" key="4">
    <source>
        <dbReference type="ARBA" id="ARBA00022840"/>
    </source>
</evidence>
<reference evidence="10 11" key="1">
    <citation type="submission" date="2020-08" db="EMBL/GenBank/DDBJ databases">
        <title>Sequencing the genomes of 1000 actinobacteria strains.</title>
        <authorList>
            <person name="Klenk H.-P."/>
        </authorList>
    </citation>
    <scope>NUCLEOTIDE SEQUENCE [LARGE SCALE GENOMIC DNA]</scope>
    <source>
        <strain evidence="10 11">DSM 44230</strain>
    </source>
</reference>
<dbReference type="PANTHER" id="PTHR24221:SF654">
    <property type="entry name" value="ATP-BINDING CASSETTE SUB-FAMILY B MEMBER 6"/>
    <property type="match status" value="1"/>
</dbReference>
<feature type="transmembrane region" description="Helical" evidence="7">
    <location>
        <begin position="245"/>
        <end position="267"/>
    </location>
</feature>
<dbReference type="InterPro" id="IPR011527">
    <property type="entry name" value="ABC1_TM_dom"/>
</dbReference>
<evidence type="ECO:0000259" key="9">
    <source>
        <dbReference type="PROSITE" id="PS50929"/>
    </source>
</evidence>
<dbReference type="InterPro" id="IPR027417">
    <property type="entry name" value="P-loop_NTPase"/>
</dbReference>
<evidence type="ECO:0000256" key="7">
    <source>
        <dbReference type="SAM" id="Phobius"/>
    </source>
</evidence>
<keyword evidence="5 7" id="KW-1133">Transmembrane helix</keyword>
<feature type="transmembrane region" description="Helical" evidence="7">
    <location>
        <begin position="279"/>
        <end position="304"/>
    </location>
</feature>
<evidence type="ECO:0000256" key="3">
    <source>
        <dbReference type="ARBA" id="ARBA00022741"/>
    </source>
</evidence>
<dbReference type="EMBL" id="JACHMH010000001">
    <property type="protein sequence ID" value="MBB4677172.1"/>
    <property type="molecule type" value="Genomic_DNA"/>
</dbReference>
<evidence type="ECO:0000256" key="6">
    <source>
        <dbReference type="ARBA" id="ARBA00023136"/>
    </source>
</evidence>
<comment type="subcellular location">
    <subcellularLocation>
        <location evidence="1">Cell membrane</location>
        <topology evidence="1">Multi-pass membrane protein</topology>
    </subcellularLocation>
</comment>
<dbReference type="GO" id="GO:0005524">
    <property type="term" value="F:ATP binding"/>
    <property type="evidence" value="ECO:0007669"/>
    <property type="project" value="UniProtKB-KW"/>
</dbReference>
<accession>A0A7W7C9S3</accession>
<feature type="transmembrane region" description="Helical" evidence="7">
    <location>
        <begin position="55"/>
        <end position="77"/>
    </location>
</feature>
<evidence type="ECO:0000256" key="5">
    <source>
        <dbReference type="ARBA" id="ARBA00022989"/>
    </source>
</evidence>
<dbReference type="Gene3D" id="1.20.1560.10">
    <property type="entry name" value="ABC transporter type 1, transmembrane domain"/>
    <property type="match status" value="1"/>
</dbReference>
<keyword evidence="2 7" id="KW-0812">Transmembrane</keyword>
<dbReference type="PROSITE" id="PS50929">
    <property type="entry name" value="ABC_TM1F"/>
    <property type="match status" value="1"/>
</dbReference>
<feature type="transmembrane region" description="Helical" evidence="7">
    <location>
        <begin position="27"/>
        <end position="48"/>
    </location>
</feature>
<dbReference type="SMART" id="SM00382">
    <property type="entry name" value="AAA"/>
    <property type="match status" value="1"/>
</dbReference>
<dbReference type="InterPro" id="IPR003593">
    <property type="entry name" value="AAA+_ATPase"/>
</dbReference>